<organism evidence="4 5">
    <name type="scientific">Dyella telluris</name>
    <dbReference type="NCBI Taxonomy" id="2763498"/>
    <lineage>
        <taxon>Bacteria</taxon>
        <taxon>Pseudomonadati</taxon>
        <taxon>Pseudomonadota</taxon>
        <taxon>Gammaproteobacteria</taxon>
        <taxon>Lysobacterales</taxon>
        <taxon>Rhodanobacteraceae</taxon>
        <taxon>Dyella</taxon>
    </lineage>
</organism>
<dbReference type="SUPFAM" id="SSF56601">
    <property type="entry name" value="beta-lactamase/transpeptidase-like"/>
    <property type="match status" value="1"/>
</dbReference>
<comment type="similarity">
    <text evidence="1">Belongs to the peptidase S13 family.</text>
</comment>
<evidence type="ECO:0000256" key="3">
    <source>
        <dbReference type="SAM" id="SignalP"/>
    </source>
</evidence>
<dbReference type="PANTHER" id="PTHR30023:SF0">
    <property type="entry name" value="PENICILLIN-SENSITIVE CARBOXYPEPTIDASE A"/>
    <property type="match status" value="1"/>
</dbReference>
<dbReference type="AlphaFoldDB" id="A0A7G8Q6F1"/>
<dbReference type="PRINTS" id="PR00922">
    <property type="entry name" value="DADACBPTASE3"/>
</dbReference>
<name>A0A7G8Q6F1_9GAMM</name>
<dbReference type="PANTHER" id="PTHR30023">
    <property type="entry name" value="D-ALANYL-D-ALANINE CARBOXYPEPTIDASE"/>
    <property type="match status" value="1"/>
</dbReference>
<reference evidence="4 5" key="1">
    <citation type="submission" date="2020-08" db="EMBL/GenBank/DDBJ databases">
        <title>Dyella sp. G9 isolated from forest soil.</title>
        <authorList>
            <person name="Fu J."/>
            <person name="Qiu L."/>
        </authorList>
    </citation>
    <scope>NUCLEOTIDE SEQUENCE [LARGE SCALE GENOMIC DNA]</scope>
    <source>
        <strain evidence="4 5">G9</strain>
    </source>
</reference>
<dbReference type="EC" id="3.4.16.4" evidence="4"/>
<sequence>MIAPYRLLCRCTAVLFGMALVLPSMAAQAPAAGTTTVAAPAPASAPSSLGEQIDGLISQPRFDGADWGIAVISLSSGRTVYSHHADQLFQPASTAKLFTAAVTLSELGADYRIPTRVLAGGEIRNGRLDGSLILYGMGDPTLGADPATAHWPDQLAGQLEAKGLRHVHGDLIADATYFASPMMGSGWEATDLQSWFAVPASALSVGENQVEVTVSPGVSAGAPAVLRFDPADAIPAVTNDLLTSAQRTRNDVNLYRAPGDGTLYAFGNIAAKSASQNYKLALPDPARFAGEQLREALLRHGIQLDGKVTTVHWPRRDASLPVQPVTLAEVLSPPVSEILGRGLKRSQNLYLQNLLLLAGVKAQANTEQRDGSAGFITSERWGIRAMRELLEQIGIAPTASMIEEGTGLSRRNLATPSAMARLLAFLASQPYGPTLVEALPIAGVDGTLQWRMRNTPAENNVHAKTGSMSFVHCLAGYVTSGDGERLAFAIMLNNYDPPAGAPSATKDIDQIAELLAGSRTAPKAAVASPAVAAHPAN</sequence>
<dbReference type="EMBL" id="CP060412">
    <property type="protein sequence ID" value="QNK02359.1"/>
    <property type="molecule type" value="Genomic_DNA"/>
</dbReference>
<dbReference type="GO" id="GO:0000270">
    <property type="term" value="P:peptidoglycan metabolic process"/>
    <property type="evidence" value="ECO:0007669"/>
    <property type="project" value="TreeGrafter"/>
</dbReference>
<dbReference type="RefSeq" id="WP_187057810.1">
    <property type="nucleotide sequence ID" value="NZ_CP060412.1"/>
</dbReference>
<evidence type="ECO:0000313" key="4">
    <source>
        <dbReference type="EMBL" id="QNK02359.1"/>
    </source>
</evidence>
<dbReference type="NCBIfam" id="TIGR00666">
    <property type="entry name" value="PBP4"/>
    <property type="match status" value="1"/>
</dbReference>
<dbReference type="Gene3D" id="3.50.80.20">
    <property type="entry name" value="D-Ala-D-Ala carboxypeptidase C, peptidase S13"/>
    <property type="match status" value="1"/>
</dbReference>
<accession>A0A7G8Q6F1</accession>
<dbReference type="GO" id="GO:0009002">
    <property type="term" value="F:serine-type D-Ala-D-Ala carboxypeptidase activity"/>
    <property type="evidence" value="ECO:0007669"/>
    <property type="project" value="UniProtKB-EC"/>
</dbReference>
<evidence type="ECO:0000313" key="5">
    <source>
        <dbReference type="Proteomes" id="UP000515873"/>
    </source>
</evidence>
<protein>
    <submittedName>
        <fullName evidence="4">D-alanyl-D-alanine carboxypeptidase/D-alanyl-D-alanine-endopeptidase</fullName>
        <ecNumber evidence="4">3.4.16.4</ecNumber>
    </submittedName>
</protein>
<keyword evidence="4" id="KW-0121">Carboxypeptidase</keyword>
<evidence type="ECO:0000256" key="2">
    <source>
        <dbReference type="ARBA" id="ARBA00022801"/>
    </source>
</evidence>
<keyword evidence="2 4" id="KW-0378">Hydrolase</keyword>
<dbReference type="InterPro" id="IPR012338">
    <property type="entry name" value="Beta-lactam/transpept-like"/>
</dbReference>
<feature type="signal peptide" evidence="3">
    <location>
        <begin position="1"/>
        <end position="26"/>
    </location>
</feature>
<gene>
    <name evidence="4" type="primary">dacB</name>
    <name evidence="4" type="ORF">H8F01_04215</name>
</gene>
<evidence type="ECO:0000256" key="1">
    <source>
        <dbReference type="ARBA" id="ARBA00006096"/>
    </source>
</evidence>
<proteinExistence type="inferred from homology"/>
<keyword evidence="3" id="KW-0732">Signal</keyword>
<dbReference type="KEGG" id="dtl:H8F01_04215"/>
<dbReference type="Pfam" id="PF02113">
    <property type="entry name" value="Peptidase_S13"/>
    <property type="match status" value="1"/>
</dbReference>
<keyword evidence="5" id="KW-1185">Reference proteome</keyword>
<feature type="chain" id="PRO_5028800531" evidence="3">
    <location>
        <begin position="27"/>
        <end position="537"/>
    </location>
</feature>
<keyword evidence="4" id="KW-0645">Protease</keyword>
<dbReference type="Proteomes" id="UP000515873">
    <property type="component" value="Chromosome"/>
</dbReference>
<dbReference type="GO" id="GO:0006508">
    <property type="term" value="P:proteolysis"/>
    <property type="evidence" value="ECO:0007669"/>
    <property type="project" value="InterPro"/>
</dbReference>
<dbReference type="InterPro" id="IPR000667">
    <property type="entry name" value="Peptidase_S13"/>
</dbReference>
<dbReference type="Gene3D" id="3.40.710.10">
    <property type="entry name" value="DD-peptidase/beta-lactamase superfamily"/>
    <property type="match status" value="2"/>
</dbReference>